<proteinExistence type="predicted"/>
<reference evidence="4" key="1">
    <citation type="journal article" date="2014" name="BMC Genomics">
        <title>Genome characteristics reveal the impact of lichenization on lichen-forming fungus Endocarpon pusillum Hedwig (Verrucariales, Ascomycota).</title>
        <authorList>
            <person name="Wang Y.-Y."/>
            <person name="Liu B."/>
            <person name="Zhang X.-Y."/>
            <person name="Zhou Q.-M."/>
            <person name="Zhang T."/>
            <person name="Li H."/>
            <person name="Yu Y.-F."/>
            <person name="Zhang X.-L."/>
            <person name="Hao X.-Y."/>
            <person name="Wang M."/>
            <person name="Wang L."/>
            <person name="Wei J.-C."/>
        </authorList>
    </citation>
    <scope>NUCLEOTIDE SEQUENCE [LARGE SCALE GENOMIC DNA]</scope>
    <source>
        <strain evidence="4">Z07020 / HMAS-L-300199</strain>
    </source>
</reference>
<dbReference type="RefSeq" id="XP_007799937.1">
    <property type="nucleotide sequence ID" value="XM_007801746.1"/>
</dbReference>
<evidence type="ECO:0000259" key="2">
    <source>
        <dbReference type="PROSITE" id="PS50097"/>
    </source>
</evidence>
<dbReference type="EMBL" id="KE720879">
    <property type="protein sequence ID" value="ERF74420.1"/>
    <property type="molecule type" value="Genomic_DNA"/>
</dbReference>
<dbReference type="SUPFAM" id="SSF54695">
    <property type="entry name" value="POZ domain"/>
    <property type="match status" value="1"/>
</dbReference>
<sequence>MTMDSLPAPLLRPAARASQHGLDVVTVRAGTGETTQLFTIHKNLLCQSSSFFKSTFNGRFAESESSYLELKAVDPLTFEVLYQWLYTGSMRDIPGFAAESNVDIGLLWLRVFTMAHEYMIDQLQESSYHFFRRAFHDCQRVVPSVLCVSELYQSELPTHLVDMLQSYLVLHCAYWIMHESCNCWEWETVLKHPHFGADVAWELTKRGSKDYVGVQSHPWYNVKFANHNGRVFLKKDMDDEPGLREPESSDGEDFSELYSPASQVGEDNENGAEAASDD</sequence>
<feature type="domain" description="BTB" evidence="2">
    <location>
        <begin position="22"/>
        <end position="90"/>
    </location>
</feature>
<dbReference type="HOGENOM" id="CLU_1001255_0_0_1"/>
<name>U1HUT3_ENDPU</name>
<gene>
    <name evidence="3" type="ORF">EPUS_06598</name>
</gene>
<accession>U1HUT3</accession>
<dbReference type="AlphaFoldDB" id="U1HUT3"/>
<keyword evidence="4" id="KW-1185">Reference proteome</keyword>
<evidence type="ECO:0000313" key="3">
    <source>
        <dbReference type="EMBL" id="ERF74420.1"/>
    </source>
</evidence>
<feature type="compositionally biased region" description="Basic and acidic residues" evidence="1">
    <location>
        <begin position="236"/>
        <end position="247"/>
    </location>
</feature>
<dbReference type="InterPro" id="IPR011333">
    <property type="entry name" value="SKP1/BTB/POZ_sf"/>
</dbReference>
<protein>
    <recommendedName>
        <fullName evidence="2">BTB domain-containing protein</fullName>
    </recommendedName>
</protein>
<feature type="compositionally biased region" description="Acidic residues" evidence="1">
    <location>
        <begin position="266"/>
        <end position="278"/>
    </location>
</feature>
<feature type="region of interest" description="Disordered" evidence="1">
    <location>
        <begin position="236"/>
        <end position="278"/>
    </location>
</feature>
<dbReference type="Proteomes" id="UP000019373">
    <property type="component" value="Unassembled WGS sequence"/>
</dbReference>
<dbReference type="CDD" id="cd18186">
    <property type="entry name" value="BTB_POZ_ZBTB_KLHL-like"/>
    <property type="match status" value="1"/>
</dbReference>
<dbReference type="PROSITE" id="PS50097">
    <property type="entry name" value="BTB"/>
    <property type="match status" value="1"/>
</dbReference>
<dbReference type="OrthoDB" id="1022638at2759"/>
<dbReference type="InterPro" id="IPR000210">
    <property type="entry name" value="BTB/POZ_dom"/>
</dbReference>
<dbReference type="Gene3D" id="3.30.710.10">
    <property type="entry name" value="Potassium Channel Kv1.1, Chain A"/>
    <property type="match status" value="1"/>
</dbReference>
<evidence type="ECO:0000313" key="4">
    <source>
        <dbReference type="Proteomes" id="UP000019373"/>
    </source>
</evidence>
<dbReference type="eggNOG" id="ENOG502T5HB">
    <property type="taxonomic scope" value="Eukaryota"/>
</dbReference>
<dbReference type="GeneID" id="19241538"/>
<dbReference type="Pfam" id="PF00651">
    <property type="entry name" value="BTB"/>
    <property type="match status" value="1"/>
</dbReference>
<evidence type="ECO:0000256" key="1">
    <source>
        <dbReference type="SAM" id="MobiDB-lite"/>
    </source>
</evidence>
<dbReference type="PANTHER" id="PTHR47843:SF2">
    <property type="entry name" value="BTB DOMAIN-CONTAINING PROTEIN"/>
    <property type="match status" value="1"/>
</dbReference>
<dbReference type="PANTHER" id="PTHR47843">
    <property type="entry name" value="BTB DOMAIN-CONTAINING PROTEIN-RELATED"/>
    <property type="match status" value="1"/>
</dbReference>
<organism evidence="3 4">
    <name type="scientific">Endocarpon pusillum (strain Z07020 / HMAS-L-300199)</name>
    <name type="common">Lichen-forming fungus</name>
    <dbReference type="NCBI Taxonomy" id="1263415"/>
    <lineage>
        <taxon>Eukaryota</taxon>
        <taxon>Fungi</taxon>
        <taxon>Dikarya</taxon>
        <taxon>Ascomycota</taxon>
        <taxon>Pezizomycotina</taxon>
        <taxon>Eurotiomycetes</taxon>
        <taxon>Chaetothyriomycetidae</taxon>
        <taxon>Verrucariales</taxon>
        <taxon>Verrucariaceae</taxon>
        <taxon>Endocarpon</taxon>
    </lineage>
</organism>